<keyword evidence="5 6" id="KW-0472">Membrane</keyword>
<evidence type="ECO:0000256" key="3">
    <source>
        <dbReference type="ARBA" id="ARBA00022692"/>
    </source>
</evidence>
<evidence type="ECO:0000256" key="1">
    <source>
        <dbReference type="ARBA" id="ARBA00004651"/>
    </source>
</evidence>
<name>A0A7V5CTC6_9BACT</name>
<dbReference type="PIRSF" id="PIRSF035875">
    <property type="entry name" value="RNase_BN"/>
    <property type="match status" value="1"/>
</dbReference>
<feature type="transmembrane region" description="Helical" evidence="6">
    <location>
        <begin position="188"/>
        <end position="211"/>
    </location>
</feature>
<dbReference type="Pfam" id="PF03631">
    <property type="entry name" value="Virul_fac_BrkB"/>
    <property type="match status" value="1"/>
</dbReference>
<sequence length="307" mass="34216">MSDDEKIPRSRLAPRVPPPSQWWPHVKSLAEYLTRTEVHTYAFSVAANTILSLFPFIVMLFMMSRQVFHSQAMTAVVGDMVSYFLPANQEFVVRNMALLVHPRGRVQVFSIAMLLISSSSVFLPLEVALNRVWGVKKSRSYVVNQIISLGLAMAVGLLALVSVAFTAAQNTVLAVVFFGHTHNFIFNGIAHFFLGITAAFLSVSIFFLIYWVLPNRKLPVRVVLPTAIVTGLLWDGAKELYVMLLPWLDLRSAYGPFAVSVTLMMWAFLTGLLLLGGAHSCATRHALQMVREEDRKEAMEEAAARVS</sequence>
<evidence type="ECO:0000256" key="2">
    <source>
        <dbReference type="ARBA" id="ARBA00022475"/>
    </source>
</evidence>
<evidence type="ECO:0000256" key="6">
    <source>
        <dbReference type="SAM" id="Phobius"/>
    </source>
</evidence>
<dbReference type="GO" id="GO:0005886">
    <property type="term" value="C:plasma membrane"/>
    <property type="evidence" value="ECO:0007669"/>
    <property type="project" value="UniProtKB-SubCell"/>
</dbReference>
<dbReference type="AlphaFoldDB" id="A0A7V5CTC6"/>
<dbReference type="NCBIfam" id="TIGR00765">
    <property type="entry name" value="yihY_not_rbn"/>
    <property type="match status" value="1"/>
</dbReference>
<evidence type="ECO:0000256" key="5">
    <source>
        <dbReference type="ARBA" id="ARBA00023136"/>
    </source>
</evidence>
<dbReference type="InterPro" id="IPR017039">
    <property type="entry name" value="Virul_fac_BrkB"/>
</dbReference>
<feature type="transmembrane region" description="Helical" evidence="6">
    <location>
        <begin position="254"/>
        <end position="275"/>
    </location>
</feature>
<dbReference type="EMBL" id="DTKL01000041">
    <property type="protein sequence ID" value="HGY94424.1"/>
    <property type="molecule type" value="Genomic_DNA"/>
</dbReference>
<comment type="subcellular location">
    <subcellularLocation>
        <location evidence="1">Cell membrane</location>
        <topology evidence="1">Multi-pass membrane protein</topology>
    </subcellularLocation>
</comment>
<organism evidence="7">
    <name type="scientific">Acidobacterium capsulatum</name>
    <dbReference type="NCBI Taxonomy" id="33075"/>
    <lineage>
        <taxon>Bacteria</taxon>
        <taxon>Pseudomonadati</taxon>
        <taxon>Acidobacteriota</taxon>
        <taxon>Terriglobia</taxon>
        <taxon>Terriglobales</taxon>
        <taxon>Acidobacteriaceae</taxon>
        <taxon>Acidobacterium</taxon>
    </lineage>
</organism>
<gene>
    <name evidence="7" type="ORF">ENW50_07030</name>
</gene>
<dbReference type="PANTHER" id="PTHR30213:SF0">
    <property type="entry name" value="UPF0761 MEMBRANE PROTEIN YIHY"/>
    <property type="match status" value="1"/>
</dbReference>
<comment type="caution">
    <text evidence="7">The sequence shown here is derived from an EMBL/GenBank/DDBJ whole genome shotgun (WGS) entry which is preliminary data.</text>
</comment>
<feature type="transmembrane region" description="Helical" evidence="6">
    <location>
        <begin position="106"/>
        <end position="125"/>
    </location>
</feature>
<protein>
    <submittedName>
        <fullName evidence="7">YihY/virulence factor BrkB family protein</fullName>
    </submittedName>
</protein>
<keyword evidence="2" id="KW-1003">Cell membrane</keyword>
<dbReference type="PANTHER" id="PTHR30213">
    <property type="entry name" value="INNER MEMBRANE PROTEIN YHJD"/>
    <property type="match status" value="1"/>
</dbReference>
<feature type="transmembrane region" description="Helical" evidence="6">
    <location>
        <begin position="41"/>
        <end position="61"/>
    </location>
</feature>
<accession>A0A7V5CTC6</accession>
<evidence type="ECO:0000313" key="7">
    <source>
        <dbReference type="EMBL" id="HGY94424.1"/>
    </source>
</evidence>
<feature type="transmembrane region" description="Helical" evidence="6">
    <location>
        <begin position="218"/>
        <end position="234"/>
    </location>
</feature>
<evidence type="ECO:0000256" key="4">
    <source>
        <dbReference type="ARBA" id="ARBA00022989"/>
    </source>
</evidence>
<feature type="transmembrane region" description="Helical" evidence="6">
    <location>
        <begin position="146"/>
        <end position="168"/>
    </location>
</feature>
<keyword evidence="4 6" id="KW-1133">Transmembrane helix</keyword>
<reference evidence="7" key="1">
    <citation type="journal article" date="2020" name="mSystems">
        <title>Genome- and Community-Level Interaction Insights into Carbon Utilization and Element Cycling Functions of Hydrothermarchaeota in Hydrothermal Sediment.</title>
        <authorList>
            <person name="Zhou Z."/>
            <person name="Liu Y."/>
            <person name="Xu W."/>
            <person name="Pan J."/>
            <person name="Luo Z.H."/>
            <person name="Li M."/>
        </authorList>
    </citation>
    <scope>NUCLEOTIDE SEQUENCE [LARGE SCALE GENOMIC DNA]</scope>
    <source>
        <strain evidence="7">SpSt-855</strain>
    </source>
</reference>
<keyword evidence="3 6" id="KW-0812">Transmembrane</keyword>
<proteinExistence type="predicted"/>